<dbReference type="EMBL" id="ADGK01000065">
    <property type="protein sequence ID" value="EFE23691.1"/>
    <property type="molecule type" value="Genomic_DNA"/>
</dbReference>
<proteinExistence type="predicted"/>
<reference evidence="1 2" key="1">
    <citation type="submission" date="2010-02" db="EMBL/GenBank/DDBJ databases">
        <authorList>
            <person name="Weinstock G."/>
            <person name="Sodergren E."/>
            <person name="Clifton S."/>
            <person name="Fulton L."/>
            <person name="Fulton B."/>
            <person name="Courtney L."/>
            <person name="Fronick C."/>
            <person name="Harrison M."/>
            <person name="Strong C."/>
            <person name="Farmer C."/>
            <person name="Delahaunty K."/>
            <person name="Markovic C."/>
            <person name="Hall O."/>
            <person name="Minx P."/>
            <person name="Tomlinson C."/>
            <person name="Mitreva M."/>
            <person name="Nelson J."/>
            <person name="Hou S."/>
            <person name="Wollam A."/>
            <person name="Pepin K.H."/>
            <person name="Johnson M."/>
            <person name="Bhonagiri V."/>
            <person name="Zhang X."/>
            <person name="Suruliraj S."/>
            <person name="Warren W."/>
            <person name="Chinwalla A."/>
            <person name="Mardis E.R."/>
            <person name="Wilson R.K."/>
        </authorList>
    </citation>
    <scope>NUCLEOTIDE SEQUENCE [LARGE SCALE GENOMIC DNA]</scope>
    <source>
        <strain evidence="1 2">ATCC 23685</strain>
    </source>
</reference>
<organism evidence="1 2">
    <name type="scientific">Edwardsiella tarda ATCC 23685</name>
    <dbReference type="NCBI Taxonomy" id="500638"/>
    <lineage>
        <taxon>Bacteria</taxon>
        <taxon>Pseudomonadati</taxon>
        <taxon>Pseudomonadota</taxon>
        <taxon>Gammaproteobacteria</taxon>
        <taxon>Enterobacterales</taxon>
        <taxon>Hafniaceae</taxon>
        <taxon>Edwardsiella</taxon>
    </lineage>
</organism>
<name>D4F3G6_EDWTA</name>
<protein>
    <submittedName>
        <fullName evidence="1">Uncharacterized protein</fullName>
    </submittedName>
</protein>
<dbReference type="Proteomes" id="UP000003692">
    <property type="component" value="Unassembled WGS sequence"/>
</dbReference>
<dbReference type="HOGENOM" id="CLU_3308774_0_0_6"/>
<comment type="caution">
    <text evidence="1">The sequence shown here is derived from an EMBL/GenBank/DDBJ whole genome shotgun (WGS) entry which is preliminary data.</text>
</comment>
<evidence type="ECO:0000313" key="1">
    <source>
        <dbReference type="EMBL" id="EFE23691.1"/>
    </source>
</evidence>
<sequence length="39" mass="4270">MTYLVLAAMFKQERYGGRPCAPHFLVNNAIGAFARRGAA</sequence>
<dbReference type="AlphaFoldDB" id="D4F3G6"/>
<evidence type="ECO:0000313" key="2">
    <source>
        <dbReference type="Proteomes" id="UP000003692"/>
    </source>
</evidence>
<gene>
    <name evidence="1" type="ORF">EDWATA_01276</name>
</gene>
<accession>D4F3G6</accession>